<dbReference type="GO" id="GO:1903785">
    <property type="term" value="P:L-valine transmembrane transport"/>
    <property type="evidence" value="ECO:0007669"/>
    <property type="project" value="TreeGrafter"/>
</dbReference>
<dbReference type="EMBL" id="FTMX01000005">
    <property type="protein sequence ID" value="SIR74416.1"/>
    <property type="molecule type" value="Genomic_DNA"/>
</dbReference>
<proteinExistence type="inferred from homology"/>
<feature type="transmembrane region" description="Helical" evidence="8">
    <location>
        <begin position="147"/>
        <end position="171"/>
    </location>
</feature>
<sequence>MSQDSAEWKSDGFSEVNDGEGFWEGVKDCIPTLLGYLSIGFAAGVVEKTSGLSMIEVALMSLLLYAGSGQFIAAGMIAASHPVSAIIFTIFFVNSRHLLLSAALAPYFRQQSLKQNLITGSLLTDETFGVAVTMAQKRKQLDYKWMLGLNLAAYLNWFIANMAGGFFGQWIPDPEKYGMDFALPAMFIGLLVLQILSKKDIFIDLAVAFSSILIVVAASFFFPGSTGVIVATVVASTIGMVIGRWK</sequence>
<dbReference type="GO" id="GO:0005886">
    <property type="term" value="C:plasma membrane"/>
    <property type="evidence" value="ECO:0007669"/>
    <property type="project" value="UniProtKB-SubCell"/>
</dbReference>
<keyword evidence="3" id="KW-0813">Transport</keyword>
<protein>
    <submittedName>
        <fullName evidence="9">4-azaleucine resistance probable transporter AzlC</fullName>
    </submittedName>
</protein>
<reference evidence="9 10" key="1">
    <citation type="submission" date="2017-01" db="EMBL/GenBank/DDBJ databases">
        <authorList>
            <person name="Varghese N."/>
            <person name="Submissions S."/>
        </authorList>
    </citation>
    <scope>NUCLEOTIDE SEQUENCE [LARGE SCALE GENOMIC DNA]</scope>
    <source>
        <strain evidence="9 10">RUG2-6</strain>
    </source>
</reference>
<comment type="similarity">
    <text evidence="2">Belongs to the AzlC family.</text>
</comment>
<keyword evidence="7 8" id="KW-0472">Membrane</keyword>
<keyword evidence="6 8" id="KW-1133">Transmembrane helix</keyword>
<feature type="transmembrane region" description="Helical" evidence="8">
    <location>
        <begin position="228"/>
        <end position="245"/>
    </location>
</feature>
<keyword evidence="4" id="KW-1003">Cell membrane</keyword>
<dbReference type="InterPro" id="IPR011606">
    <property type="entry name" value="Brnchd-chn_aa_trnsp_permease"/>
</dbReference>
<dbReference type="PANTHER" id="PTHR34979">
    <property type="entry name" value="INNER MEMBRANE PROTEIN YGAZ"/>
    <property type="match status" value="1"/>
</dbReference>
<dbReference type="Pfam" id="PF03591">
    <property type="entry name" value="AzlC"/>
    <property type="match status" value="1"/>
</dbReference>
<gene>
    <name evidence="9" type="ORF">SAMN05878482_105295</name>
</gene>
<dbReference type="AlphaFoldDB" id="A0A9X8RBD0"/>
<evidence type="ECO:0000256" key="7">
    <source>
        <dbReference type="ARBA" id="ARBA00023136"/>
    </source>
</evidence>
<evidence type="ECO:0000256" key="2">
    <source>
        <dbReference type="ARBA" id="ARBA00010735"/>
    </source>
</evidence>
<comment type="caution">
    <text evidence="9">The sequence shown here is derived from an EMBL/GenBank/DDBJ whole genome shotgun (WGS) entry which is preliminary data.</text>
</comment>
<dbReference type="Proteomes" id="UP000185829">
    <property type="component" value="Unassembled WGS sequence"/>
</dbReference>
<evidence type="ECO:0000313" key="9">
    <source>
        <dbReference type="EMBL" id="SIR74416.1"/>
    </source>
</evidence>
<evidence type="ECO:0000256" key="8">
    <source>
        <dbReference type="SAM" id="Phobius"/>
    </source>
</evidence>
<evidence type="ECO:0000256" key="3">
    <source>
        <dbReference type="ARBA" id="ARBA00022448"/>
    </source>
</evidence>
<evidence type="ECO:0000313" key="10">
    <source>
        <dbReference type="Proteomes" id="UP000185829"/>
    </source>
</evidence>
<keyword evidence="5 8" id="KW-0812">Transmembrane</keyword>
<name>A0A9X8RBD0_9BACI</name>
<feature type="transmembrane region" description="Helical" evidence="8">
    <location>
        <begin position="201"/>
        <end position="222"/>
    </location>
</feature>
<evidence type="ECO:0000256" key="1">
    <source>
        <dbReference type="ARBA" id="ARBA00004651"/>
    </source>
</evidence>
<evidence type="ECO:0000256" key="6">
    <source>
        <dbReference type="ARBA" id="ARBA00022989"/>
    </source>
</evidence>
<feature type="transmembrane region" description="Helical" evidence="8">
    <location>
        <begin position="177"/>
        <end position="196"/>
    </location>
</feature>
<evidence type="ECO:0000256" key="4">
    <source>
        <dbReference type="ARBA" id="ARBA00022475"/>
    </source>
</evidence>
<dbReference type="RefSeq" id="WP_076369503.1">
    <property type="nucleotide sequence ID" value="NZ_FTMX01000005.1"/>
</dbReference>
<comment type="subcellular location">
    <subcellularLocation>
        <location evidence="1">Cell membrane</location>
        <topology evidence="1">Multi-pass membrane protein</topology>
    </subcellularLocation>
</comment>
<dbReference type="PANTHER" id="PTHR34979:SF1">
    <property type="entry name" value="INNER MEMBRANE PROTEIN YGAZ"/>
    <property type="match status" value="1"/>
</dbReference>
<accession>A0A9X8RBD0</accession>
<organism evidence="9 10">
    <name type="scientific">Peribacillus simplex</name>
    <dbReference type="NCBI Taxonomy" id="1478"/>
    <lineage>
        <taxon>Bacteria</taxon>
        <taxon>Bacillati</taxon>
        <taxon>Bacillota</taxon>
        <taxon>Bacilli</taxon>
        <taxon>Bacillales</taxon>
        <taxon>Bacillaceae</taxon>
        <taxon>Peribacillus</taxon>
    </lineage>
</organism>
<evidence type="ECO:0000256" key="5">
    <source>
        <dbReference type="ARBA" id="ARBA00022692"/>
    </source>
</evidence>